<dbReference type="GO" id="GO:0005886">
    <property type="term" value="C:plasma membrane"/>
    <property type="evidence" value="ECO:0007669"/>
    <property type="project" value="UniProtKB-SubCell"/>
</dbReference>
<reference evidence="8" key="1">
    <citation type="submission" date="2018-10" db="EMBL/GenBank/DDBJ databases">
        <authorList>
            <person name="Peiro R."/>
            <person name="Begona"/>
            <person name="Cbmso G."/>
            <person name="Lopez M."/>
            <person name="Gonzalez S."/>
            <person name="Sacristan E."/>
            <person name="Castillo E."/>
        </authorList>
    </citation>
    <scope>NUCLEOTIDE SEQUENCE [LARGE SCALE GENOMIC DNA]</scope>
</reference>
<dbReference type="EMBL" id="UWOC01000144">
    <property type="protein sequence ID" value="VCU09269.1"/>
    <property type="molecule type" value="Genomic_DNA"/>
</dbReference>
<evidence type="ECO:0000256" key="1">
    <source>
        <dbReference type="ARBA" id="ARBA00004651"/>
    </source>
</evidence>
<organism evidence="7 8">
    <name type="scientific">Rhodoplanes serenus</name>
    <dbReference type="NCBI Taxonomy" id="200615"/>
    <lineage>
        <taxon>Bacteria</taxon>
        <taxon>Pseudomonadati</taxon>
        <taxon>Pseudomonadota</taxon>
        <taxon>Alphaproteobacteria</taxon>
        <taxon>Hyphomicrobiales</taxon>
        <taxon>Nitrobacteraceae</taxon>
        <taxon>Rhodoplanes</taxon>
    </lineage>
</organism>
<dbReference type="InterPro" id="IPR001123">
    <property type="entry name" value="LeuE-type"/>
</dbReference>
<dbReference type="RefSeq" id="WP_129609203.1">
    <property type="nucleotide sequence ID" value="NZ_UWOC01000144.1"/>
</dbReference>
<dbReference type="PIRSF" id="PIRSF006324">
    <property type="entry name" value="LeuE"/>
    <property type="match status" value="1"/>
</dbReference>
<dbReference type="OrthoDB" id="9804822at2"/>
<proteinExistence type="predicted"/>
<evidence type="ECO:0000256" key="4">
    <source>
        <dbReference type="ARBA" id="ARBA00022989"/>
    </source>
</evidence>
<comment type="caution">
    <text evidence="7">The sequence shown here is derived from an EMBL/GenBank/DDBJ whole genome shotgun (WGS) entry which is preliminary data.</text>
</comment>
<keyword evidence="5 6" id="KW-0472">Membrane</keyword>
<keyword evidence="3 6" id="KW-0812">Transmembrane</keyword>
<dbReference type="Pfam" id="PF01810">
    <property type="entry name" value="LysE"/>
    <property type="match status" value="1"/>
</dbReference>
<dbReference type="PANTHER" id="PTHR30086:SF20">
    <property type="entry name" value="ARGININE EXPORTER PROTEIN ARGO-RELATED"/>
    <property type="match status" value="1"/>
</dbReference>
<comment type="subcellular location">
    <subcellularLocation>
        <location evidence="1">Cell membrane</location>
        <topology evidence="1">Multi-pass membrane protein</topology>
    </subcellularLocation>
</comment>
<dbReference type="PANTHER" id="PTHR30086">
    <property type="entry name" value="ARGININE EXPORTER PROTEIN ARGO"/>
    <property type="match status" value="1"/>
</dbReference>
<evidence type="ECO:0000256" key="5">
    <source>
        <dbReference type="ARBA" id="ARBA00023136"/>
    </source>
</evidence>
<dbReference type="AlphaFoldDB" id="A0A447CVB7"/>
<accession>A0A447CVB7</accession>
<feature type="transmembrane region" description="Helical" evidence="6">
    <location>
        <begin position="39"/>
        <end position="60"/>
    </location>
</feature>
<feature type="transmembrane region" description="Helical" evidence="6">
    <location>
        <begin position="182"/>
        <end position="200"/>
    </location>
</feature>
<gene>
    <name evidence="7" type="primary">rhtB_2</name>
    <name evidence="7" type="ORF">RHODGE_RHODGE_02443</name>
</gene>
<dbReference type="Proteomes" id="UP000289200">
    <property type="component" value="Unassembled WGS sequence"/>
</dbReference>
<evidence type="ECO:0000313" key="8">
    <source>
        <dbReference type="Proteomes" id="UP000289200"/>
    </source>
</evidence>
<dbReference type="GO" id="GO:0015171">
    <property type="term" value="F:amino acid transmembrane transporter activity"/>
    <property type="evidence" value="ECO:0007669"/>
    <property type="project" value="TreeGrafter"/>
</dbReference>
<feature type="transmembrane region" description="Helical" evidence="6">
    <location>
        <begin position="75"/>
        <end position="92"/>
    </location>
</feature>
<protein>
    <submittedName>
        <fullName evidence="7">Homoserine/homoserine lactone efflux protein</fullName>
    </submittedName>
</protein>
<evidence type="ECO:0000256" key="6">
    <source>
        <dbReference type="SAM" id="Phobius"/>
    </source>
</evidence>
<name>A0A447CVB7_9BRAD</name>
<evidence type="ECO:0000313" key="7">
    <source>
        <dbReference type="EMBL" id="VCU09269.1"/>
    </source>
</evidence>
<keyword evidence="8" id="KW-1185">Reference proteome</keyword>
<feature type="transmembrane region" description="Helical" evidence="6">
    <location>
        <begin position="147"/>
        <end position="170"/>
    </location>
</feature>
<sequence length="205" mass="21334">MLNPDLFVPFLAMVLLLILTPGPVVTLMVSTGARDGARAVLATALGTVFGNTLLIGGVAIGLDVLLSRAVTAFEVIRWVGAVYLIWLGVQAWRRAGQAAPPEPARGKVHLSRGFLVSVSNPKTAAFFTAFLPQFVDPALPSGPQLAVMVAAAVTLAAVLDAGWGLMAGLGRGFFLAPARRVLLDRISGTVLIGGGLWLALSRRAA</sequence>
<evidence type="ECO:0000256" key="3">
    <source>
        <dbReference type="ARBA" id="ARBA00022692"/>
    </source>
</evidence>
<keyword evidence="4 6" id="KW-1133">Transmembrane helix</keyword>
<evidence type="ECO:0000256" key="2">
    <source>
        <dbReference type="ARBA" id="ARBA00022475"/>
    </source>
</evidence>
<keyword evidence="2" id="KW-1003">Cell membrane</keyword>
<feature type="transmembrane region" description="Helical" evidence="6">
    <location>
        <begin position="6"/>
        <end position="27"/>
    </location>
</feature>